<protein>
    <submittedName>
        <fullName evidence="5">TldD/PmbA family protein</fullName>
    </submittedName>
</protein>
<dbReference type="InterPro" id="IPR002510">
    <property type="entry name" value="Metalloprtase-TldD/E_N"/>
</dbReference>
<comment type="caution">
    <text evidence="5">The sequence shown here is derived from an EMBL/GenBank/DDBJ whole genome shotgun (WGS) entry which is preliminary data.</text>
</comment>
<dbReference type="InterPro" id="IPR045569">
    <property type="entry name" value="Metalloprtase-TldD/E_C"/>
</dbReference>
<comment type="similarity">
    <text evidence="1">Belongs to the peptidase U62 family.</text>
</comment>
<dbReference type="Pfam" id="PF19289">
    <property type="entry name" value="PmbA_TldD_3rd"/>
    <property type="match status" value="1"/>
</dbReference>
<dbReference type="PANTHER" id="PTHR43421:SF1">
    <property type="entry name" value="METALLOPROTEASE PMBA"/>
    <property type="match status" value="1"/>
</dbReference>
<evidence type="ECO:0000256" key="1">
    <source>
        <dbReference type="ARBA" id="ARBA00005836"/>
    </source>
</evidence>
<evidence type="ECO:0000259" key="4">
    <source>
        <dbReference type="Pfam" id="PF19290"/>
    </source>
</evidence>
<dbReference type="Gene3D" id="3.30.2290.10">
    <property type="entry name" value="PmbA/TldD superfamily"/>
    <property type="match status" value="1"/>
</dbReference>
<feature type="domain" description="Metalloprotease TldD/E N-terminal" evidence="2">
    <location>
        <begin position="23"/>
        <end position="86"/>
    </location>
</feature>
<dbReference type="InterPro" id="IPR036059">
    <property type="entry name" value="TldD/PmbA_sf"/>
</dbReference>
<dbReference type="InterPro" id="IPR047657">
    <property type="entry name" value="PmbA"/>
</dbReference>
<sequence>MDIKQFRDRIFEEGRKLGFTNLEVYYEKTSNFNVKLFKGEIDGHESSTVNGVSVRGLYDGKMGYAYTERLDEDTVHFLLENAKENALLIEDEPEELYDGKGEYADYNFYSPSLEQTSAEEKIALMKEIERKIYELDDRVVQTDYAVLSEQSFEKAIFNNKGLEVNDKNNFMYVVFSVVVKEGEEIKSGFTFKVGKDLSKFNADEIAKEAVDRALSYLGGKTYPNKMYPVILQNEAAASLLATFVPIFSAEAVQKGQSQLKGKIGEKISSDILTLIDDPFLPNGLRSGTFDSEGVPTRKLAIVENGKLQTFFYNLKTAKKDGVESTGHGYKPSYQGTIGISPTNFYIVPSETSYEQLYCDLEEGIIITNLAGLHSGANQISGDFSLAANGYYVKDGEIVGATNLMTIAGNFFELLKDVEQVGSDLAFSPMGMQGYIGSPSLKIKSLTVTID</sequence>
<organism evidence="5 6">
    <name type="scientific">Pallidibacillus pasinlerensis</name>
    <dbReference type="NCBI Taxonomy" id="2703818"/>
    <lineage>
        <taxon>Bacteria</taxon>
        <taxon>Bacillati</taxon>
        <taxon>Bacillota</taxon>
        <taxon>Bacilli</taxon>
        <taxon>Bacillales</taxon>
        <taxon>Bacillaceae</taxon>
        <taxon>Pallidibacillus</taxon>
    </lineage>
</organism>
<gene>
    <name evidence="5" type="ORF">GW534_09365</name>
</gene>
<evidence type="ECO:0000259" key="2">
    <source>
        <dbReference type="Pfam" id="PF01523"/>
    </source>
</evidence>
<reference evidence="5 6" key="1">
    <citation type="submission" date="2020-01" db="EMBL/GenBank/DDBJ databases">
        <title>A novel Bacillus sp. from Pasinler.</title>
        <authorList>
            <person name="Adiguzel A."/>
            <person name="Ay H."/>
            <person name="Baltaci M.O."/>
        </authorList>
    </citation>
    <scope>NUCLEOTIDE SEQUENCE [LARGE SCALE GENOMIC DNA]</scope>
    <source>
        <strain evidence="5 6">P1</strain>
    </source>
</reference>
<feature type="domain" description="Metalloprotease TldD/E central" evidence="4">
    <location>
        <begin position="113"/>
        <end position="215"/>
    </location>
</feature>
<name>A0ABX0A3G4_9BACI</name>
<dbReference type="Pfam" id="PF01523">
    <property type="entry name" value="PmbA_TldD_1st"/>
    <property type="match status" value="1"/>
</dbReference>
<dbReference type="InterPro" id="IPR045570">
    <property type="entry name" value="Metalloprtase-TldD/E_cen_dom"/>
</dbReference>
<accession>A0ABX0A3G4</accession>
<evidence type="ECO:0000259" key="3">
    <source>
        <dbReference type="Pfam" id="PF19289"/>
    </source>
</evidence>
<dbReference type="SUPFAM" id="SSF111283">
    <property type="entry name" value="Putative modulator of DNA gyrase, PmbA/TldD"/>
    <property type="match status" value="1"/>
</dbReference>
<dbReference type="PANTHER" id="PTHR43421">
    <property type="entry name" value="METALLOPROTEASE PMBA"/>
    <property type="match status" value="1"/>
</dbReference>
<keyword evidence="6" id="KW-1185">Reference proteome</keyword>
<dbReference type="EMBL" id="JAACYS010000039">
    <property type="protein sequence ID" value="NCU17937.1"/>
    <property type="molecule type" value="Genomic_DNA"/>
</dbReference>
<dbReference type="Proteomes" id="UP000743899">
    <property type="component" value="Unassembled WGS sequence"/>
</dbReference>
<evidence type="ECO:0000313" key="5">
    <source>
        <dbReference type="EMBL" id="NCU17937.1"/>
    </source>
</evidence>
<proteinExistence type="inferred from homology"/>
<evidence type="ECO:0000313" key="6">
    <source>
        <dbReference type="Proteomes" id="UP000743899"/>
    </source>
</evidence>
<dbReference type="InterPro" id="IPR035068">
    <property type="entry name" value="TldD/PmbA_N"/>
</dbReference>
<dbReference type="RefSeq" id="WP_161920766.1">
    <property type="nucleotide sequence ID" value="NZ_JAACYS010000039.1"/>
</dbReference>
<dbReference type="Pfam" id="PF19290">
    <property type="entry name" value="PmbA_TldD_2nd"/>
    <property type="match status" value="1"/>
</dbReference>
<feature type="domain" description="Metalloprotease TldD/E C-terminal" evidence="3">
    <location>
        <begin position="226"/>
        <end position="448"/>
    </location>
</feature>